<dbReference type="EMBL" id="GGEC01056014">
    <property type="protein sequence ID" value="MBX36498.1"/>
    <property type="molecule type" value="Transcribed_RNA"/>
</dbReference>
<evidence type="ECO:0000313" key="1">
    <source>
        <dbReference type="EMBL" id="MBX36498.1"/>
    </source>
</evidence>
<reference evidence="1" key="1">
    <citation type="submission" date="2018-02" db="EMBL/GenBank/DDBJ databases">
        <title>Rhizophora mucronata_Transcriptome.</title>
        <authorList>
            <person name="Meera S.P."/>
            <person name="Sreeshan A."/>
            <person name="Augustine A."/>
        </authorList>
    </citation>
    <scope>NUCLEOTIDE SEQUENCE</scope>
    <source>
        <tissue evidence="1">Leaf</tissue>
    </source>
</reference>
<organism evidence="1">
    <name type="scientific">Rhizophora mucronata</name>
    <name type="common">Asiatic mangrove</name>
    <dbReference type="NCBI Taxonomy" id="61149"/>
    <lineage>
        <taxon>Eukaryota</taxon>
        <taxon>Viridiplantae</taxon>
        <taxon>Streptophyta</taxon>
        <taxon>Embryophyta</taxon>
        <taxon>Tracheophyta</taxon>
        <taxon>Spermatophyta</taxon>
        <taxon>Magnoliopsida</taxon>
        <taxon>eudicotyledons</taxon>
        <taxon>Gunneridae</taxon>
        <taxon>Pentapetalae</taxon>
        <taxon>rosids</taxon>
        <taxon>fabids</taxon>
        <taxon>Malpighiales</taxon>
        <taxon>Rhizophoraceae</taxon>
        <taxon>Rhizophora</taxon>
    </lineage>
</organism>
<dbReference type="AlphaFoldDB" id="A0A2P2N204"/>
<sequence length="28" mass="3524">MHVTYFKLFYTHHFRIQIPDYILNANKL</sequence>
<name>A0A2P2N204_RHIMU</name>
<proteinExistence type="predicted"/>
<accession>A0A2P2N204</accession>
<protein>
    <submittedName>
        <fullName evidence="1">Uncharacterized protein</fullName>
    </submittedName>
</protein>